<accession>A0A6M3MAV0</accession>
<protein>
    <submittedName>
        <fullName evidence="2">Uncharacterized protein</fullName>
    </submittedName>
</protein>
<proteinExistence type="predicted"/>
<reference evidence="2" key="1">
    <citation type="submission" date="2020-03" db="EMBL/GenBank/DDBJ databases">
        <title>The deep terrestrial virosphere.</title>
        <authorList>
            <person name="Holmfeldt K."/>
            <person name="Nilsson E."/>
            <person name="Simone D."/>
            <person name="Lopez-Fernandez M."/>
            <person name="Wu X."/>
            <person name="de Brujin I."/>
            <person name="Lundin D."/>
            <person name="Andersson A."/>
            <person name="Bertilsson S."/>
            <person name="Dopson M."/>
        </authorList>
    </citation>
    <scope>NUCLEOTIDE SEQUENCE</scope>
    <source>
        <strain evidence="1">MM171A00787</strain>
        <strain evidence="2">MM171B01451</strain>
    </source>
</reference>
<organism evidence="2">
    <name type="scientific">viral metagenome</name>
    <dbReference type="NCBI Taxonomy" id="1070528"/>
    <lineage>
        <taxon>unclassified sequences</taxon>
        <taxon>metagenomes</taxon>
        <taxon>organismal metagenomes</taxon>
    </lineage>
</organism>
<evidence type="ECO:0000313" key="1">
    <source>
        <dbReference type="EMBL" id="QJA99879.1"/>
    </source>
</evidence>
<dbReference type="EMBL" id="MT143672">
    <property type="protein sequence ID" value="QJA99879.1"/>
    <property type="molecule type" value="Genomic_DNA"/>
</dbReference>
<evidence type="ECO:0000313" key="2">
    <source>
        <dbReference type="EMBL" id="QJB02109.1"/>
    </source>
</evidence>
<dbReference type="AlphaFoldDB" id="A0A6M3MAV0"/>
<sequence>MSYSYEDRLTDEWGTLRKREEKVKTIEFYAEVNKVQTTLDGVRVVLDLGEPGVKVMEALTECKQKGVVLDIVATRQEKNESTDAKECQ</sequence>
<dbReference type="EMBL" id="MT143759">
    <property type="protein sequence ID" value="QJB02109.1"/>
    <property type="molecule type" value="Genomic_DNA"/>
</dbReference>
<name>A0A6M3MAV0_9ZZZZ</name>
<gene>
    <name evidence="1" type="ORF">MM171A00787_0014</name>
    <name evidence="2" type="ORF">MM171B01451_0004</name>
</gene>